<accession>A0A5B8LLV7</accession>
<sequence>MTEVLAHLFAQGRSEGADIATLRAIAEEAGELGASRALARLGLRRRGGGEGHGRIARTARRVARREAIGVEGADRLGGADDAGAGAGRDRGKAGFCGVREVTRFAGYAAVFDRVDRGGDVVRGGAIRVPAEVPLLWQHRGAPVGRIELVEQDARGLRVIGAVDDPKLAALVAARTIDGLSFGYRVRAATRGRVRDITDLDLVEISLVARPMQPLARVHAVAASPPLGGSSSGEALAVGG</sequence>
<protein>
    <recommendedName>
        <fullName evidence="4">Prohead serine protease domain-containing protein</fullName>
    </recommendedName>
</protein>
<organism evidence="5 6">
    <name type="scientific">Sphingomonas panacisoli</name>
    <dbReference type="NCBI Taxonomy" id="1813879"/>
    <lineage>
        <taxon>Bacteria</taxon>
        <taxon>Pseudomonadati</taxon>
        <taxon>Pseudomonadota</taxon>
        <taxon>Alphaproteobacteria</taxon>
        <taxon>Sphingomonadales</taxon>
        <taxon>Sphingomonadaceae</taxon>
        <taxon>Sphingomonas</taxon>
    </lineage>
</organism>
<evidence type="ECO:0000256" key="1">
    <source>
        <dbReference type="ARBA" id="ARBA00022612"/>
    </source>
</evidence>
<evidence type="ECO:0000259" key="4">
    <source>
        <dbReference type="Pfam" id="PF04586"/>
    </source>
</evidence>
<dbReference type="OrthoDB" id="9804926at2"/>
<evidence type="ECO:0000256" key="2">
    <source>
        <dbReference type="ARBA" id="ARBA00022670"/>
    </source>
</evidence>
<keyword evidence="6" id="KW-1185">Reference proteome</keyword>
<dbReference type="Pfam" id="PF04586">
    <property type="entry name" value="Peptidase_S78"/>
    <property type="match status" value="1"/>
</dbReference>
<keyword evidence="3" id="KW-0378">Hydrolase</keyword>
<proteinExistence type="predicted"/>
<dbReference type="KEGG" id="spai:FPZ24_15425"/>
<evidence type="ECO:0000313" key="5">
    <source>
        <dbReference type="EMBL" id="QDZ08685.1"/>
    </source>
</evidence>
<keyword evidence="1" id="KW-1188">Viral release from host cell</keyword>
<gene>
    <name evidence="5" type="ORF">FPZ24_15425</name>
</gene>
<evidence type="ECO:0000256" key="3">
    <source>
        <dbReference type="ARBA" id="ARBA00022801"/>
    </source>
</evidence>
<reference evidence="5 6" key="1">
    <citation type="submission" date="2019-07" db="EMBL/GenBank/DDBJ databases">
        <title>Full genome sequence of Sphingomonas sp. 4R-6-7(HKS19).</title>
        <authorList>
            <person name="Im W.-T."/>
        </authorList>
    </citation>
    <scope>NUCLEOTIDE SEQUENCE [LARGE SCALE GENOMIC DNA]</scope>
    <source>
        <strain evidence="5 6">HKS19</strain>
    </source>
</reference>
<evidence type="ECO:0000313" key="6">
    <source>
        <dbReference type="Proteomes" id="UP000315673"/>
    </source>
</evidence>
<dbReference type="EMBL" id="CP042306">
    <property type="protein sequence ID" value="QDZ08685.1"/>
    <property type="molecule type" value="Genomic_DNA"/>
</dbReference>
<feature type="domain" description="Prohead serine protease" evidence="4">
    <location>
        <begin position="103"/>
        <end position="221"/>
    </location>
</feature>
<dbReference type="SUPFAM" id="SSF50789">
    <property type="entry name" value="Herpes virus serine proteinase, assemblin"/>
    <property type="match status" value="1"/>
</dbReference>
<dbReference type="Proteomes" id="UP000315673">
    <property type="component" value="Chromosome"/>
</dbReference>
<name>A0A5B8LLV7_9SPHN</name>
<dbReference type="GO" id="GO:0006508">
    <property type="term" value="P:proteolysis"/>
    <property type="evidence" value="ECO:0007669"/>
    <property type="project" value="UniProtKB-KW"/>
</dbReference>
<dbReference type="GO" id="GO:0008233">
    <property type="term" value="F:peptidase activity"/>
    <property type="evidence" value="ECO:0007669"/>
    <property type="project" value="UniProtKB-KW"/>
</dbReference>
<dbReference type="AlphaFoldDB" id="A0A5B8LLV7"/>
<dbReference type="InterPro" id="IPR054613">
    <property type="entry name" value="Peptidase_S78_dom"/>
</dbReference>
<keyword evidence="2" id="KW-0645">Protease</keyword>